<dbReference type="Gene3D" id="1.10.10.60">
    <property type="entry name" value="Homeodomain-like"/>
    <property type="match status" value="1"/>
</dbReference>
<sequence>MSRQSGNCVRCCLVVFAVVSAVCVSGPTIYGKFKKSLSFKTATAPNNNILALLVFVIVPLLFLFSRLLLMTAEEVKGNSDGGDGNYGNFPVGMKVLAVDDDPICLKLLEVLLRKCQYHVTTTNQARVALKVLRENRDIFDLVISTVHMPDMDGFKPLELVGLEMDLPVIMLSANSEPKLVMKGVSHGTCEYLVQPVRIEELRNIWQHVIRRKKFDSKKQSKSAYEDKALQGNGEVCQGPHRTGNSDQSGKLNKKRKDEEDESEDNRQEHEDPATQKKPCVVWSFELHGKFVAAVNQLGIERGCSSINVLSCVHVSCRFSNLFSFSISWMQKLF</sequence>
<dbReference type="PANTHER" id="PTHR43874:SF205">
    <property type="entry name" value="TWO-COMPONENT RESPONSE REGULATOR ORR23"/>
    <property type="match status" value="1"/>
</dbReference>
<dbReference type="InterPro" id="IPR045279">
    <property type="entry name" value="ARR-like"/>
</dbReference>
<proteinExistence type="predicted"/>
<keyword evidence="1" id="KW-0902">Two-component regulatory system</keyword>
<keyword evidence="2" id="KW-0805">Transcription regulation</keyword>
<dbReference type="PANTHER" id="PTHR43874">
    <property type="entry name" value="TWO-COMPONENT RESPONSE REGULATOR"/>
    <property type="match status" value="1"/>
</dbReference>
<protein>
    <recommendedName>
        <fullName evidence="7">Response regulatory domain-containing protein</fullName>
    </recommendedName>
</protein>
<organism evidence="8 9">
    <name type="scientific">Cinchona calisaya</name>
    <dbReference type="NCBI Taxonomy" id="153742"/>
    <lineage>
        <taxon>Eukaryota</taxon>
        <taxon>Viridiplantae</taxon>
        <taxon>Streptophyta</taxon>
        <taxon>Embryophyta</taxon>
        <taxon>Tracheophyta</taxon>
        <taxon>Spermatophyta</taxon>
        <taxon>Magnoliopsida</taxon>
        <taxon>eudicotyledons</taxon>
        <taxon>Gunneridae</taxon>
        <taxon>Pentapetalae</taxon>
        <taxon>asterids</taxon>
        <taxon>lamiids</taxon>
        <taxon>Gentianales</taxon>
        <taxon>Rubiaceae</taxon>
        <taxon>Cinchonoideae</taxon>
        <taxon>Cinchoneae</taxon>
        <taxon>Cinchona</taxon>
    </lineage>
</organism>
<dbReference type="CDD" id="cd17584">
    <property type="entry name" value="REC_typeB_ARR-like"/>
    <property type="match status" value="1"/>
</dbReference>
<evidence type="ECO:0000256" key="3">
    <source>
        <dbReference type="ARBA" id="ARBA00023163"/>
    </source>
</evidence>
<gene>
    <name evidence="8" type="ORF">ACH5RR_003523</name>
</gene>
<evidence type="ECO:0000256" key="2">
    <source>
        <dbReference type="ARBA" id="ARBA00023015"/>
    </source>
</evidence>
<feature type="domain" description="Response regulatory" evidence="7">
    <location>
        <begin position="94"/>
        <end position="209"/>
    </location>
</feature>
<keyword evidence="6" id="KW-0812">Transmembrane</keyword>
<reference evidence="8 9" key="1">
    <citation type="submission" date="2024-11" db="EMBL/GenBank/DDBJ databases">
        <title>A near-complete genome assembly of Cinchona calisaya.</title>
        <authorList>
            <person name="Lian D.C."/>
            <person name="Zhao X.W."/>
            <person name="Wei L."/>
        </authorList>
    </citation>
    <scope>NUCLEOTIDE SEQUENCE [LARGE SCALE GENOMIC DNA]</scope>
    <source>
        <tissue evidence="8">Nenye</tissue>
    </source>
</reference>
<dbReference type="SUPFAM" id="SSF52172">
    <property type="entry name" value="CheY-like"/>
    <property type="match status" value="1"/>
</dbReference>
<name>A0ABD3AVS6_9GENT</name>
<dbReference type="SMART" id="SM00448">
    <property type="entry name" value="REC"/>
    <property type="match status" value="1"/>
</dbReference>
<dbReference type="AlphaFoldDB" id="A0ABD3AVS6"/>
<feature type="transmembrane region" description="Helical" evidence="6">
    <location>
        <begin position="49"/>
        <end position="69"/>
    </location>
</feature>
<dbReference type="Proteomes" id="UP001630127">
    <property type="component" value="Unassembled WGS sequence"/>
</dbReference>
<feature type="region of interest" description="Disordered" evidence="5">
    <location>
        <begin position="220"/>
        <end position="274"/>
    </location>
</feature>
<keyword evidence="9" id="KW-1185">Reference proteome</keyword>
<evidence type="ECO:0000313" key="9">
    <source>
        <dbReference type="Proteomes" id="UP001630127"/>
    </source>
</evidence>
<keyword evidence="6" id="KW-1133">Transmembrane helix</keyword>
<dbReference type="InterPro" id="IPR001789">
    <property type="entry name" value="Sig_transdc_resp-reg_receiver"/>
</dbReference>
<dbReference type="Gene3D" id="3.40.50.2300">
    <property type="match status" value="1"/>
</dbReference>
<dbReference type="GO" id="GO:0000160">
    <property type="term" value="P:phosphorelay signal transduction system"/>
    <property type="evidence" value="ECO:0007669"/>
    <property type="project" value="UniProtKB-KW"/>
</dbReference>
<feature type="compositionally biased region" description="Basic and acidic residues" evidence="5">
    <location>
        <begin position="264"/>
        <end position="274"/>
    </location>
</feature>
<evidence type="ECO:0000256" key="1">
    <source>
        <dbReference type="ARBA" id="ARBA00023012"/>
    </source>
</evidence>
<dbReference type="InterPro" id="IPR011006">
    <property type="entry name" value="CheY-like_superfamily"/>
</dbReference>
<keyword evidence="6" id="KW-0472">Membrane</keyword>
<evidence type="ECO:0000313" key="8">
    <source>
        <dbReference type="EMBL" id="KAL3535062.1"/>
    </source>
</evidence>
<accession>A0ABD3AVS6</accession>
<evidence type="ECO:0000259" key="7">
    <source>
        <dbReference type="PROSITE" id="PS50110"/>
    </source>
</evidence>
<comment type="caution">
    <text evidence="4">Lacks conserved residue(s) required for the propagation of feature annotation.</text>
</comment>
<dbReference type="Pfam" id="PF00072">
    <property type="entry name" value="Response_reg"/>
    <property type="match status" value="1"/>
</dbReference>
<evidence type="ECO:0000256" key="6">
    <source>
        <dbReference type="SAM" id="Phobius"/>
    </source>
</evidence>
<evidence type="ECO:0000256" key="5">
    <source>
        <dbReference type="SAM" id="MobiDB-lite"/>
    </source>
</evidence>
<comment type="caution">
    <text evidence="8">The sequence shown here is derived from an EMBL/GenBank/DDBJ whole genome shotgun (WGS) entry which is preliminary data.</text>
</comment>
<keyword evidence="3" id="KW-0804">Transcription</keyword>
<dbReference type="EMBL" id="JBJUIK010000002">
    <property type="protein sequence ID" value="KAL3535062.1"/>
    <property type="molecule type" value="Genomic_DNA"/>
</dbReference>
<evidence type="ECO:0000256" key="4">
    <source>
        <dbReference type="PROSITE-ProRule" id="PRU00169"/>
    </source>
</evidence>
<dbReference type="PROSITE" id="PS50110">
    <property type="entry name" value="RESPONSE_REGULATORY"/>
    <property type="match status" value="1"/>
</dbReference>